<keyword evidence="5" id="KW-1185">Reference proteome</keyword>
<feature type="domain" description="Capsule synthesis protein CapA" evidence="3">
    <location>
        <begin position="51"/>
        <end position="296"/>
    </location>
</feature>
<evidence type="ECO:0000256" key="2">
    <source>
        <dbReference type="SAM" id="Phobius"/>
    </source>
</evidence>
<dbReference type="STRING" id="1123382.SAMN02745221_01808"/>
<evidence type="ECO:0000313" key="4">
    <source>
        <dbReference type="EMBL" id="SHH15378.1"/>
    </source>
</evidence>
<dbReference type="PANTHER" id="PTHR33393">
    <property type="entry name" value="POLYGLUTAMINE SYNTHESIS ACCESSORY PROTEIN RV0574C-RELATED"/>
    <property type="match status" value="1"/>
</dbReference>
<dbReference type="SUPFAM" id="SSF56300">
    <property type="entry name" value="Metallo-dependent phosphatases"/>
    <property type="match status" value="1"/>
</dbReference>
<accession>A0A1M5QN72</accession>
<dbReference type="InterPro" id="IPR019079">
    <property type="entry name" value="Capsule_synth_CapA"/>
</dbReference>
<dbReference type="EMBL" id="FQWY01000036">
    <property type="protein sequence ID" value="SHH15378.1"/>
    <property type="molecule type" value="Genomic_DNA"/>
</dbReference>
<keyword evidence="2" id="KW-0812">Transmembrane</keyword>
<dbReference type="Gene3D" id="3.60.21.10">
    <property type="match status" value="1"/>
</dbReference>
<dbReference type="PROSITE" id="PS51257">
    <property type="entry name" value="PROKAR_LIPOPROTEIN"/>
    <property type="match status" value="1"/>
</dbReference>
<organism evidence="4 5">
    <name type="scientific">Thermosyntropha lipolytica DSM 11003</name>
    <dbReference type="NCBI Taxonomy" id="1123382"/>
    <lineage>
        <taxon>Bacteria</taxon>
        <taxon>Bacillati</taxon>
        <taxon>Bacillota</taxon>
        <taxon>Clostridia</taxon>
        <taxon>Eubacteriales</taxon>
        <taxon>Syntrophomonadaceae</taxon>
        <taxon>Thermosyntropha</taxon>
    </lineage>
</organism>
<evidence type="ECO:0000313" key="5">
    <source>
        <dbReference type="Proteomes" id="UP000242329"/>
    </source>
</evidence>
<keyword evidence="2" id="KW-0472">Membrane</keyword>
<dbReference type="Proteomes" id="UP000242329">
    <property type="component" value="Unassembled WGS sequence"/>
</dbReference>
<dbReference type="InterPro" id="IPR029052">
    <property type="entry name" value="Metallo-depent_PP-like"/>
</dbReference>
<dbReference type="PANTHER" id="PTHR33393:SF12">
    <property type="entry name" value="CAPSULE BIOSYNTHESIS PROTEIN CAPA"/>
    <property type="match status" value="1"/>
</dbReference>
<gene>
    <name evidence="4" type="ORF">SAMN02745221_01808</name>
</gene>
<dbReference type="AlphaFoldDB" id="A0A1M5QN72"/>
<dbReference type="CDD" id="cd07381">
    <property type="entry name" value="MPP_CapA"/>
    <property type="match status" value="1"/>
</dbReference>
<sequence length="391" mass="44162">MGKKAGGIILLIFLGCLSSWFLYVNVMGNPNSFPAVKEEDSREEEEKRTITLTATGDCLMHNTQIISGKEADGSYNFASFFVEVEDLIKEGDYASVCFEAPMAGKEAEYTGYPLFNSPDEIASTFKEAGFDLVVTAHNHIMDRGYKGALRTMKVLEEAGLDYVGTYKTREDSEKFLIRDIKGIKVGYIAYTYSTNGIPVPPEHAYFLNYLDEEKILRDIEKLRPEVDVLILVLHWGVEYSPLPTQEQRIMAHKFLEKGADVILGSHPHVIQPMEVVNIGGKDKVIFYSMGNFISHQRGIERNSGIVVKLRFTKDMRKDITVLEEASYTPTFSHSYYDNGRLRFRVVPVRKTIEKIVNGEEPYLDKSYIPVLEGVLNATTSTLGPPFYRGQD</sequence>
<keyword evidence="2" id="KW-1133">Transmembrane helix</keyword>
<evidence type="ECO:0000259" key="3">
    <source>
        <dbReference type="SMART" id="SM00854"/>
    </source>
</evidence>
<dbReference type="RefSeq" id="WP_073093072.1">
    <property type="nucleotide sequence ID" value="NZ_FQWY01000036.1"/>
</dbReference>
<dbReference type="Pfam" id="PF09587">
    <property type="entry name" value="PGA_cap"/>
    <property type="match status" value="1"/>
</dbReference>
<protein>
    <submittedName>
        <fullName evidence="4">Poly-gamma-glutamate synthesis protein (Capsule biosynthesis protein)</fullName>
    </submittedName>
</protein>
<comment type="similarity">
    <text evidence="1">Belongs to the CapA family.</text>
</comment>
<feature type="transmembrane region" description="Helical" evidence="2">
    <location>
        <begin position="7"/>
        <end position="26"/>
    </location>
</feature>
<reference evidence="5" key="1">
    <citation type="submission" date="2016-11" db="EMBL/GenBank/DDBJ databases">
        <authorList>
            <person name="Varghese N."/>
            <person name="Submissions S."/>
        </authorList>
    </citation>
    <scope>NUCLEOTIDE SEQUENCE [LARGE SCALE GENOMIC DNA]</scope>
    <source>
        <strain evidence="5">DSM 11003</strain>
    </source>
</reference>
<proteinExistence type="inferred from homology"/>
<name>A0A1M5QN72_9FIRM</name>
<dbReference type="SMART" id="SM00854">
    <property type="entry name" value="PGA_cap"/>
    <property type="match status" value="1"/>
</dbReference>
<evidence type="ECO:0000256" key="1">
    <source>
        <dbReference type="ARBA" id="ARBA00005662"/>
    </source>
</evidence>
<dbReference type="InterPro" id="IPR052169">
    <property type="entry name" value="CW_Biosynth-Accessory"/>
</dbReference>